<feature type="non-terminal residue" evidence="2">
    <location>
        <position position="391"/>
    </location>
</feature>
<feature type="transmembrane region" description="Helical" evidence="1">
    <location>
        <begin position="118"/>
        <end position="139"/>
    </location>
</feature>
<feature type="transmembrane region" description="Helical" evidence="1">
    <location>
        <begin position="297"/>
        <end position="321"/>
    </location>
</feature>
<dbReference type="PANTHER" id="PTHR38457:SF1">
    <property type="entry name" value="REGULATOR ABRB-RELATED"/>
    <property type="match status" value="1"/>
</dbReference>
<feature type="transmembrane region" description="Helical" evidence="1">
    <location>
        <begin position="181"/>
        <end position="202"/>
    </location>
</feature>
<feature type="transmembrane region" description="Helical" evidence="1">
    <location>
        <begin position="241"/>
        <end position="262"/>
    </location>
</feature>
<accession>A0A849BV06</accession>
<sequence>MRAASGGERDAPRAPGRGGAARRAVRAVRAVPWWRWAAVAGLTAAAGGALELAGVPSGVLFAGLVVGVVAALTGLAGDDPRGPRAVPRPLALAAQAVLGVLIGTLVQPETLTGLAADWLPVLVVTVLTLVVSLAAGLLLGRHRDVDPLTGTFALTAGGASGLVAIAGDLGADQRLVAVVQYLRVLVITGSLPLVLLVTGVGTGSGRGAVDAAEGPWWAGLLLVAVVGPVGTLLGRVSRVPAGTLLGPLVLAAVVGGLGLSAGAQVPGALVQVAYGAIGLQAGLSFTRGTVAVVRRVLPAALLLIVAVIAACAGLGLLLSALTGASLLDGYLATTPGGLYAVLAASLSTGSDVTFVLAVQVARLLVMLVAAPAISRGLARRRTPGGRGPAAG</sequence>
<keyword evidence="1" id="KW-1133">Transmembrane helix</keyword>
<evidence type="ECO:0000313" key="3">
    <source>
        <dbReference type="Proteomes" id="UP000555552"/>
    </source>
</evidence>
<comment type="caution">
    <text evidence="2">The sequence shown here is derived from an EMBL/GenBank/DDBJ whole genome shotgun (WGS) entry which is preliminary data.</text>
</comment>
<keyword evidence="1" id="KW-0812">Transmembrane</keyword>
<keyword evidence="1" id="KW-0472">Membrane</keyword>
<dbReference type="EMBL" id="JABEMA010000434">
    <property type="protein sequence ID" value="NNH24632.1"/>
    <property type="molecule type" value="Genomic_DNA"/>
</dbReference>
<dbReference type="GO" id="GO:0016020">
    <property type="term" value="C:membrane"/>
    <property type="evidence" value="ECO:0007669"/>
    <property type="project" value="InterPro"/>
</dbReference>
<organism evidence="2 3">
    <name type="scientific">Pseudokineococcus marinus</name>
    <dbReference type="NCBI Taxonomy" id="351215"/>
    <lineage>
        <taxon>Bacteria</taxon>
        <taxon>Bacillati</taxon>
        <taxon>Actinomycetota</taxon>
        <taxon>Actinomycetes</taxon>
        <taxon>Kineosporiales</taxon>
        <taxon>Kineosporiaceae</taxon>
        <taxon>Pseudokineococcus</taxon>
    </lineage>
</organism>
<feature type="transmembrane region" description="Helical" evidence="1">
    <location>
        <begin position="59"/>
        <end position="77"/>
    </location>
</feature>
<dbReference type="PANTHER" id="PTHR38457">
    <property type="entry name" value="REGULATOR ABRB-RELATED"/>
    <property type="match status" value="1"/>
</dbReference>
<dbReference type="AlphaFoldDB" id="A0A849BV06"/>
<feature type="transmembrane region" description="Helical" evidence="1">
    <location>
        <begin position="89"/>
        <end position="106"/>
    </location>
</feature>
<dbReference type="PIRSF" id="PIRSF038991">
    <property type="entry name" value="Protein_AbrB"/>
    <property type="match status" value="1"/>
</dbReference>
<keyword evidence="3" id="KW-1185">Reference proteome</keyword>
<dbReference type="GO" id="GO:0010468">
    <property type="term" value="P:regulation of gene expression"/>
    <property type="evidence" value="ECO:0007669"/>
    <property type="project" value="InterPro"/>
</dbReference>
<dbReference type="Proteomes" id="UP000555552">
    <property type="component" value="Unassembled WGS sequence"/>
</dbReference>
<feature type="transmembrane region" description="Helical" evidence="1">
    <location>
        <begin position="214"/>
        <end position="234"/>
    </location>
</feature>
<reference evidence="2 3" key="1">
    <citation type="submission" date="2020-05" db="EMBL/GenBank/DDBJ databases">
        <title>MicrobeNet Type strains.</title>
        <authorList>
            <person name="Nicholson A.C."/>
        </authorList>
    </citation>
    <scope>NUCLEOTIDE SEQUENCE [LARGE SCALE GENOMIC DNA]</scope>
    <source>
        <strain evidence="2 3">JCM 14547</strain>
    </source>
</reference>
<dbReference type="Pfam" id="PF05145">
    <property type="entry name" value="AbrB"/>
    <property type="match status" value="1"/>
</dbReference>
<protein>
    <submittedName>
        <fullName evidence="2">AbrB family transcriptional regulator</fullName>
    </submittedName>
</protein>
<name>A0A849BV06_9ACTN</name>
<dbReference type="RefSeq" id="WP_171204358.1">
    <property type="nucleotide sequence ID" value="NZ_JABEMA010000434.1"/>
</dbReference>
<gene>
    <name evidence="2" type="ORF">HLB09_16370</name>
</gene>
<feature type="transmembrane region" description="Helical" evidence="1">
    <location>
        <begin position="268"/>
        <end position="285"/>
    </location>
</feature>
<proteinExistence type="predicted"/>
<dbReference type="InterPro" id="IPR007820">
    <property type="entry name" value="AbrB_fam"/>
</dbReference>
<dbReference type="NCBIfam" id="TIGR03082">
    <property type="entry name" value="Gneg_AbrB_dup"/>
    <property type="match status" value="2"/>
</dbReference>
<evidence type="ECO:0000313" key="2">
    <source>
        <dbReference type="EMBL" id="NNH24632.1"/>
    </source>
</evidence>
<feature type="transmembrane region" description="Helical" evidence="1">
    <location>
        <begin position="33"/>
        <end position="53"/>
    </location>
</feature>
<evidence type="ECO:0000256" key="1">
    <source>
        <dbReference type="SAM" id="Phobius"/>
    </source>
</evidence>
<dbReference type="InterPro" id="IPR017516">
    <property type="entry name" value="AbrB_dup"/>
</dbReference>